<comment type="caution">
    <text evidence="4">Lacks conserved residue(s) required for the propagation of feature annotation.</text>
</comment>
<feature type="short sequence motif" description="GXSXG" evidence="4">
    <location>
        <begin position="42"/>
        <end position="46"/>
    </location>
</feature>
<dbReference type="PANTHER" id="PTHR14226">
    <property type="entry name" value="NEUROPATHY TARGET ESTERASE/SWISS CHEESE D.MELANOGASTER"/>
    <property type="match status" value="1"/>
</dbReference>
<comment type="caution">
    <text evidence="6">The sequence shown here is derived from an EMBL/GenBank/DDBJ whole genome shotgun (WGS) entry which is preliminary data.</text>
</comment>
<dbReference type="PANTHER" id="PTHR14226:SF76">
    <property type="entry name" value="NTE FAMILY PROTEIN RSSA"/>
    <property type="match status" value="1"/>
</dbReference>
<evidence type="ECO:0000313" key="7">
    <source>
        <dbReference type="Proteomes" id="UP001161405"/>
    </source>
</evidence>
<feature type="domain" description="PNPLA" evidence="5">
    <location>
        <begin position="11"/>
        <end position="184"/>
    </location>
</feature>
<evidence type="ECO:0000256" key="4">
    <source>
        <dbReference type="PROSITE-ProRule" id="PRU01161"/>
    </source>
</evidence>
<organism evidence="6 7">
    <name type="scientific">Maritalea porphyrae</name>
    <dbReference type="NCBI Taxonomy" id="880732"/>
    <lineage>
        <taxon>Bacteria</taxon>
        <taxon>Pseudomonadati</taxon>
        <taxon>Pseudomonadota</taxon>
        <taxon>Alphaproteobacteria</taxon>
        <taxon>Hyphomicrobiales</taxon>
        <taxon>Devosiaceae</taxon>
        <taxon>Maritalea</taxon>
    </lineage>
</organism>
<reference evidence="6" key="1">
    <citation type="journal article" date="2014" name="Int. J. Syst. Evol. Microbiol.">
        <title>Complete genome of a new Firmicutes species belonging to the dominant human colonic microbiota ('Ruminococcus bicirculans') reveals two chromosomes and a selective capacity to utilize plant glucans.</title>
        <authorList>
            <consortium name="NISC Comparative Sequencing Program"/>
            <person name="Wegmann U."/>
            <person name="Louis P."/>
            <person name="Goesmann A."/>
            <person name="Henrissat B."/>
            <person name="Duncan S.H."/>
            <person name="Flint H.J."/>
        </authorList>
    </citation>
    <scope>NUCLEOTIDE SEQUENCE</scope>
    <source>
        <strain evidence="6">NBRC 107169</strain>
    </source>
</reference>
<keyword evidence="1 4" id="KW-0378">Hydrolase</keyword>
<keyword evidence="3 4" id="KW-0443">Lipid metabolism</keyword>
<dbReference type="Gene3D" id="3.40.1090.10">
    <property type="entry name" value="Cytosolic phospholipase A2 catalytic domain"/>
    <property type="match status" value="1"/>
</dbReference>
<sequence length="290" mass="31455">MTTLYGPRIGVALGGGAARGLAHISIIQAMDEMGLKPSLIAGTSIGAYIGAGWASGMSGNDIREHALDVLGTMRALSSRLWKTQVYDIRSMFQDGISMQFDALRVLGAFSPQPFPRRFRNLQIPLKVVATDYRSWHPAVFHKGRLDWALAGSIAIPSLFKPVIHEDRLLVDGGVVNPLPLDHASQGMDIVIGVDVNGDPILTDPSITPSTIDIGMGAAQIMMHAITAQTLGAYPPDIYVKPNVRDFGAYEFWRVREILDAGDAVKDQFKFKLAEKVDQFIAAQGRTAEAV</sequence>
<evidence type="ECO:0000256" key="2">
    <source>
        <dbReference type="ARBA" id="ARBA00022963"/>
    </source>
</evidence>
<dbReference type="EMBL" id="BSNI01000002">
    <property type="protein sequence ID" value="GLQ17751.1"/>
    <property type="molecule type" value="Genomic_DNA"/>
</dbReference>
<dbReference type="PROSITE" id="PS51635">
    <property type="entry name" value="PNPLA"/>
    <property type="match status" value="1"/>
</dbReference>
<feature type="active site" description="Proton acceptor" evidence="4">
    <location>
        <position position="171"/>
    </location>
</feature>
<protein>
    <submittedName>
        <fullName evidence="6">Patatin</fullName>
    </submittedName>
</protein>
<dbReference type="InterPro" id="IPR002641">
    <property type="entry name" value="PNPLA_dom"/>
</dbReference>
<feature type="short sequence motif" description="DGA/G" evidence="4">
    <location>
        <begin position="171"/>
        <end position="173"/>
    </location>
</feature>
<evidence type="ECO:0000259" key="5">
    <source>
        <dbReference type="PROSITE" id="PS51635"/>
    </source>
</evidence>
<dbReference type="InterPro" id="IPR016035">
    <property type="entry name" value="Acyl_Trfase/lysoPLipase"/>
</dbReference>
<evidence type="ECO:0000256" key="3">
    <source>
        <dbReference type="ARBA" id="ARBA00023098"/>
    </source>
</evidence>
<evidence type="ECO:0000313" key="6">
    <source>
        <dbReference type="EMBL" id="GLQ17751.1"/>
    </source>
</evidence>
<evidence type="ECO:0000256" key="1">
    <source>
        <dbReference type="ARBA" id="ARBA00022801"/>
    </source>
</evidence>
<dbReference type="InterPro" id="IPR050301">
    <property type="entry name" value="NTE"/>
</dbReference>
<keyword evidence="7" id="KW-1185">Reference proteome</keyword>
<reference evidence="6" key="2">
    <citation type="submission" date="2023-01" db="EMBL/GenBank/DDBJ databases">
        <title>Draft genome sequence of Maritalea porphyrae strain NBRC 107169.</title>
        <authorList>
            <person name="Sun Q."/>
            <person name="Mori K."/>
        </authorList>
    </citation>
    <scope>NUCLEOTIDE SEQUENCE</scope>
    <source>
        <strain evidence="6">NBRC 107169</strain>
    </source>
</reference>
<accession>A0ABQ5UTN2</accession>
<feature type="active site" description="Nucleophile" evidence="4">
    <location>
        <position position="44"/>
    </location>
</feature>
<dbReference type="Proteomes" id="UP001161405">
    <property type="component" value="Unassembled WGS sequence"/>
</dbReference>
<dbReference type="Pfam" id="PF01734">
    <property type="entry name" value="Patatin"/>
    <property type="match status" value="1"/>
</dbReference>
<proteinExistence type="predicted"/>
<keyword evidence="2 4" id="KW-0442">Lipid degradation</keyword>
<dbReference type="SUPFAM" id="SSF52151">
    <property type="entry name" value="FabD/lysophospholipase-like"/>
    <property type="match status" value="1"/>
</dbReference>
<gene>
    <name evidence="6" type="ORF">GCM10007879_20000</name>
</gene>
<dbReference type="RefSeq" id="WP_284364135.1">
    <property type="nucleotide sequence ID" value="NZ_BSNI01000002.1"/>
</dbReference>
<name>A0ABQ5UTN2_9HYPH</name>